<dbReference type="EMBL" id="ML009533">
    <property type="protein sequence ID" value="RKO96907.1"/>
    <property type="molecule type" value="Genomic_DNA"/>
</dbReference>
<dbReference type="PANTHER" id="PTHR12653:SF0">
    <property type="entry name" value="NADH DEHYDROGENASE [UBIQUINONE] 1 ALPHA SUBCOMPLEX SUBUNIT 5"/>
    <property type="match status" value="1"/>
</dbReference>
<keyword evidence="4" id="KW-0679">Respiratory chain</keyword>
<keyword evidence="3" id="KW-0813">Transport</keyword>
<evidence type="ECO:0000256" key="2">
    <source>
        <dbReference type="ARBA" id="ARBA00010261"/>
    </source>
</evidence>
<evidence type="ECO:0000313" key="10">
    <source>
        <dbReference type="Proteomes" id="UP000268535"/>
    </source>
</evidence>
<comment type="similarity">
    <text evidence="2">Belongs to the complex I NDUFA5 subunit family.</text>
</comment>
<keyword evidence="5" id="KW-0999">Mitochondrion inner membrane</keyword>
<evidence type="ECO:0000256" key="4">
    <source>
        <dbReference type="ARBA" id="ARBA00022660"/>
    </source>
</evidence>
<keyword evidence="8" id="KW-0472">Membrane</keyword>
<keyword evidence="7" id="KW-0496">Mitochondrion</keyword>
<dbReference type="AlphaFoldDB" id="A0A4V1ITF8"/>
<evidence type="ECO:0000256" key="6">
    <source>
        <dbReference type="ARBA" id="ARBA00022982"/>
    </source>
</evidence>
<dbReference type="Pfam" id="PF04716">
    <property type="entry name" value="ETC_C1_NDUFA5"/>
    <property type="match status" value="1"/>
</dbReference>
<reference evidence="10" key="1">
    <citation type="journal article" date="2018" name="Nat. Microbiol.">
        <title>Leveraging single-cell genomics to expand the fungal tree of life.</title>
        <authorList>
            <person name="Ahrendt S.R."/>
            <person name="Quandt C.A."/>
            <person name="Ciobanu D."/>
            <person name="Clum A."/>
            <person name="Salamov A."/>
            <person name="Andreopoulos B."/>
            <person name="Cheng J.F."/>
            <person name="Woyke T."/>
            <person name="Pelin A."/>
            <person name="Henrissat B."/>
            <person name="Reynolds N.K."/>
            <person name="Benny G.L."/>
            <person name="Smith M.E."/>
            <person name="James T.Y."/>
            <person name="Grigoriev I.V."/>
        </authorList>
    </citation>
    <scope>NUCLEOTIDE SEQUENCE [LARGE SCALE GENOMIC DNA]</scope>
    <source>
        <strain evidence="10">ATCC 52028</strain>
    </source>
</reference>
<dbReference type="PANTHER" id="PTHR12653">
    <property type="entry name" value="NADH-UBIQUINONE OXIDOREDUCTASE 13 KD-B SUBUNIT"/>
    <property type="match status" value="1"/>
</dbReference>
<protein>
    <submittedName>
        <fullName evidence="9">Uncharacterized protein</fullName>
    </submittedName>
</protein>
<dbReference type="GO" id="GO:0022904">
    <property type="term" value="P:respiratory electron transport chain"/>
    <property type="evidence" value="ECO:0007669"/>
    <property type="project" value="InterPro"/>
</dbReference>
<accession>A0A4V1ITF8</accession>
<dbReference type="InterPro" id="IPR006806">
    <property type="entry name" value="NDUFA5"/>
</dbReference>
<evidence type="ECO:0000313" key="9">
    <source>
        <dbReference type="EMBL" id="RKO96907.1"/>
    </source>
</evidence>
<dbReference type="Proteomes" id="UP000268535">
    <property type="component" value="Unassembled WGS sequence"/>
</dbReference>
<name>A0A4V1ITF8_9FUNG</name>
<dbReference type="GO" id="GO:0005743">
    <property type="term" value="C:mitochondrial inner membrane"/>
    <property type="evidence" value="ECO:0007669"/>
    <property type="project" value="UniProtKB-SubCell"/>
</dbReference>
<keyword evidence="6" id="KW-0249">Electron transport</keyword>
<sequence>MPHMPSQTTGLVGLPVNPNVHNDLTRVYTQILQRLHRLPADSQYRQSLEAVTRQRMGLLSSDRTTDQIEAEIDEGNLEEVLNQLHRELNLITKMTQWNAHEELEVKPLPDQWTPFHAGTRTN</sequence>
<evidence type="ECO:0000256" key="1">
    <source>
        <dbReference type="ARBA" id="ARBA00004443"/>
    </source>
</evidence>
<comment type="subcellular location">
    <subcellularLocation>
        <location evidence="1">Mitochondrion inner membrane</location>
        <topology evidence="1">Peripheral membrane protein</topology>
        <orientation evidence="1">Matrix side</orientation>
    </subcellularLocation>
</comment>
<evidence type="ECO:0000256" key="3">
    <source>
        <dbReference type="ARBA" id="ARBA00022448"/>
    </source>
</evidence>
<proteinExistence type="inferred from homology"/>
<gene>
    <name evidence="9" type="ORF">CAUPRSCDRAFT_7369</name>
</gene>
<organism evidence="9 10">
    <name type="scientific">Caulochytrium protostelioides</name>
    <dbReference type="NCBI Taxonomy" id="1555241"/>
    <lineage>
        <taxon>Eukaryota</taxon>
        <taxon>Fungi</taxon>
        <taxon>Fungi incertae sedis</taxon>
        <taxon>Chytridiomycota</taxon>
        <taxon>Chytridiomycota incertae sedis</taxon>
        <taxon>Chytridiomycetes</taxon>
        <taxon>Caulochytriales</taxon>
        <taxon>Caulochytriaceae</taxon>
        <taxon>Caulochytrium</taxon>
    </lineage>
</organism>
<evidence type="ECO:0000256" key="7">
    <source>
        <dbReference type="ARBA" id="ARBA00023128"/>
    </source>
</evidence>
<evidence type="ECO:0000256" key="5">
    <source>
        <dbReference type="ARBA" id="ARBA00022792"/>
    </source>
</evidence>
<evidence type="ECO:0000256" key="8">
    <source>
        <dbReference type="ARBA" id="ARBA00023136"/>
    </source>
</evidence>